<proteinExistence type="predicted"/>
<organism evidence="2 3">
    <name type="scientific">Oculimacula yallundae</name>
    <dbReference type="NCBI Taxonomy" id="86028"/>
    <lineage>
        <taxon>Eukaryota</taxon>
        <taxon>Fungi</taxon>
        <taxon>Dikarya</taxon>
        <taxon>Ascomycota</taxon>
        <taxon>Pezizomycotina</taxon>
        <taxon>Leotiomycetes</taxon>
        <taxon>Helotiales</taxon>
        <taxon>Ploettnerulaceae</taxon>
        <taxon>Oculimacula</taxon>
    </lineage>
</organism>
<sequence>MDFIDDGLTNVERFSQWLLRSAEHAFLSQDHVLYTEHSSYLSTQNDLSPLVKTRLDNLREVARQVREEDVRASKKQKEAGCEEGEEEDGLSKFWNRGREGVRKMQLQIRGIDTDGSIVQPIEWFWKLSYVLNVRSRFLLGKEVREVLHHCWDSRKFDAKEESETGDVCGISAGRTVVGKEAANTWIFGVETGICLQRHNDHERARHKTPETIPNAKTPYK</sequence>
<comment type="caution">
    <text evidence="2">The sequence shown here is derived from an EMBL/GenBank/DDBJ whole genome shotgun (WGS) entry which is preliminary data.</text>
</comment>
<dbReference type="EMBL" id="JAZHXI010000011">
    <property type="protein sequence ID" value="KAL2066351.1"/>
    <property type="molecule type" value="Genomic_DNA"/>
</dbReference>
<evidence type="ECO:0000313" key="3">
    <source>
        <dbReference type="Proteomes" id="UP001595075"/>
    </source>
</evidence>
<feature type="compositionally biased region" description="Basic and acidic residues" evidence="1">
    <location>
        <begin position="200"/>
        <end position="209"/>
    </location>
</feature>
<dbReference type="Proteomes" id="UP001595075">
    <property type="component" value="Unassembled WGS sequence"/>
</dbReference>
<evidence type="ECO:0000313" key="2">
    <source>
        <dbReference type="EMBL" id="KAL2066351.1"/>
    </source>
</evidence>
<reference evidence="2 3" key="1">
    <citation type="journal article" date="2024" name="Commun. Biol.">
        <title>Comparative genomic analysis of thermophilic fungi reveals convergent evolutionary adaptations and gene losses.</title>
        <authorList>
            <person name="Steindorff A.S."/>
            <person name="Aguilar-Pontes M.V."/>
            <person name="Robinson A.J."/>
            <person name="Andreopoulos B."/>
            <person name="LaButti K."/>
            <person name="Kuo A."/>
            <person name="Mondo S."/>
            <person name="Riley R."/>
            <person name="Otillar R."/>
            <person name="Haridas S."/>
            <person name="Lipzen A."/>
            <person name="Grimwood J."/>
            <person name="Schmutz J."/>
            <person name="Clum A."/>
            <person name="Reid I.D."/>
            <person name="Moisan M.C."/>
            <person name="Butler G."/>
            <person name="Nguyen T.T.M."/>
            <person name="Dewar K."/>
            <person name="Conant G."/>
            <person name="Drula E."/>
            <person name="Henrissat B."/>
            <person name="Hansel C."/>
            <person name="Singer S."/>
            <person name="Hutchinson M.I."/>
            <person name="de Vries R.P."/>
            <person name="Natvig D.O."/>
            <person name="Powell A.J."/>
            <person name="Tsang A."/>
            <person name="Grigoriev I.V."/>
        </authorList>
    </citation>
    <scope>NUCLEOTIDE SEQUENCE [LARGE SCALE GENOMIC DNA]</scope>
    <source>
        <strain evidence="2 3">CBS 494.80</strain>
    </source>
</reference>
<protein>
    <submittedName>
        <fullName evidence="2">Uncharacterized protein</fullName>
    </submittedName>
</protein>
<keyword evidence="3" id="KW-1185">Reference proteome</keyword>
<name>A0ABR4CA65_9HELO</name>
<feature type="region of interest" description="Disordered" evidence="1">
    <location>
        <begin position="200"/>
        <end position="220"/>
    </location>
</feature>
<accession>A0ABR4CA65</accession>
<evidence type="ECO:0000256" key="1">
    <source>
        <dbReference type="SAM" id="MobiDB-lite"/>
    </source>
</evidence>
<gene>
    <name evidence="2" type="ORF">VTL71DRAFT_2422</name>
</gene>